<evidence type="ECO:0000313" key="2">
    <source>
        <dbReference type="EMBL" id="KAK7090428.1"/>
    </source>
</evidence>
<dbReference type="PANTHER" id="PTHR33504">
    <property type="entry name" value="NADH DEHYDROGENASE (UBIQUINONE) 1 BETA SUBCOMPLEX, 4"/>
    <property type="match status" value="1"/>
</dbReference>
<feature type="region of interest" description="Disordered" evidence="1">
    <location>
        <begin position="23"/>
        <end position="68"/>
    </location>
</feature>
<evidence type="ECO:0000256" key="1">
    <source>
        <dbReference type="SAM" id="MobiDB-lite"/>
    </source>
</evidence>
<dbReference type="PANTHER" id="PTHR33504:SF1">
    <property type="entry name" value="FAMILY WITH SEQUENCE SIMILARITY 90, MEMBER A1B"/>
    <property type="match status" value="1"/>
</dbReference>
<protein>
    <submittedName>
        <fullName evidence="2">Uncharacterized protein</fullName>
    </submittedName>
</protein>
<dbReference type="AlphaFoldDB" id="A0AAN9ANY5"/>
<organism evidence="2 3">
    <name type="scientific">Littorina saxatilis</name>
    <dbReference type="NCBI Taxonomy" id="31220"/>
    <lineage>
        <taxon>Eukaryota</taxon>
        <taxon>Metazoa</taxon>
        <taxon>Spiralia</taxon>
        <taxon>Lophotrochozoa</taxon>
        <taxon>Mollusca</taxon>
        <taxon>Gastropoda</taxon>
        <taxon>Caenogastropoda</taxon>
        <taxon>Littorinimorpha</taxon>
        <taxon>Littorinoidea</taxon>
        <taxon>Littorinidae</taxon>
        <taxon>Littorina</taxon>
    </lineage>
</organism>
<gene>
    <name evidence="2" type="ORF">V1264_010226</name>
</gene>
<proteinExistence type="predicted"/>
<dbReference type="EMBL" id="JBAMIC010000024">
    <property type="protein sequence ID" value="KAK7090428.1"/>
    <property type="molecule type" value="Genomic_DNA"/>
</dbReference>
<comment type="caution">
    <text evidence="2">The sequence shown here is derived from an EMBL/GenBank/DDBJ whole genome shotgun (WGS) entry which is preliminary data.</text>
</comment>
<feature type="region of interest" description="Disordered" evidence="1">
    <location>
        <begin position="307"/>
        <end position="337"/>
    </location>
</feature>
<accession>A0AAN9ANY5</accession>
<feature type="compositionally biased region" description="Polar residues" evidence="1">
    <location>
        <begin position="56"/>
        <end position="68"/>
    </location>
</feature>
<evidence type="ECO:0000313" key="3">
    <source>
        <dbReference type="Proteomes" id="UP001374579"/>
    </source>
</evidence>
<keyword evidence="3" id="KW-1185">Reference proteome</keyword>
<reference evidence="2 3" key="1">
    <citation type="submission" date="2024-02" db="EMBL/GenBank/DDBJ databases">
        <title>Chromosome-scale genome assembly of the rough periwinkle Littorina saxatilis.</title>
        <authorList>
            <person name="De Jode A."/>
            <person name="Faria R."/>
            <person name="Formenti G."/>
            <person name="Sims Y."/>
            <person name="Smith T.P."/>
            <person name="Tracey A."/>
            <person name="Wood J.M.D."/>
            <person name="Zagrodzka Z.B."/>
            <person name="Johannesson K."/>
            <person name="Butlin R.K."/>
            <person name="Leder E.H."/>
        </authorList>
    </citation>
    <scope>NUCLEOTIDE SEQUENCE [LARGE SCALE GENOMIC DNA]</scope>
    <source>
        <strain evidence="2">Snail1</strain>
        <tissue evidence="2">Muscle</tissue>
    </source>
</reference>
<sequence length="418" mass="47435">MADDPDIGNKLQSTSCTSINVKLPSAAAQRSRGSRSHRTLSPTDIRFSTEFRGPDLSQSLPGATPQASLDTSLRHGTVNQSDSIRHAAASIIEKAWVAYRDKQMFRLLKHSVCAAENSLTSEILRKVIPKEAEFFKDKSSQVRVRFRFGGQEFPPLIFFKIYSHAHDGKGVKYFSGRKMIKPASEAAEDSLRLMGNRHFYDQMLQDTIRQQQVAIVDEVDVTTLKDYMQYLSNLDETPAYLGGRENYWRKLSLDDLPRHTMFFDVVDFAYNQRMTPRLKHQLSLLMSRPVTQEIQVRHIQAISKMRTPSIPIVSAPTPSKSKLSGGPSQQSSRRSRQAKMRAFKMRRLYSNEDMGEDSHGGLVSEEDMDYFDKYCITGEDGEEEGEMDTEASRLYEWTQGLNVNDDFMVTPGPLSAAY</sequence>
<dbReference type="Proteomes" id="UP001374579">
    <property type="component" value="Unassembled WGS sequence"/>
</dbReference>
<name>A0AAN9ANY5_9CAEN</name>